<comment type="caution">
    <text evidence="1">The sequence shown here is derived from an EMBL/GenBank/DDBJ whole genome shotgun (WGS) entry which is preliminary data.</text>
</comment>
<evidence type="ECO:0000313" key="1">
    <source>
        <dbReference type="EMBL" id="KAJ2763910.1"/>
    </source>
</evidence>
<reference evidence="1" key="1">
    <citation type="submission" date="2022-07" db="EMBL/GenBank/DDBJ databases">
        <title>Phylogenomic reconstructions and comparative analyses of Kickxellomycotina fungi.</title>
        <authorList>
            <person name="Reynolds N.K."/>
            <person name="Stajich J.E."/>
            <person name="Barry K."/>
            <person name="Grigoriev I.V."/>
            <person name="Crous P."/>
            <person name="Smith M.E."/>
        </authorList>
    </citation>
    <scope>NUCLEOTIDE SEQUENCE</scope>
    <source>
        <strain evidence="1">CBS 109366</strain>
    </source>
</reference>
<name>A0ACC1JNH3_9FUNG</name>
<accession>A0ACC1JNH3</accession>
<dbReference type="EMBL" id="JANBUJ010002564">
    <property type="protein sequence ID" value="KAJ2763910.1"/>
    <property type="molecule type" value="Genomic_DNA"/>
</dbReference>
<sequence length="251" mass="27884">MRSIALDASSSVLLASERQPSPAQPSPTQPLQPAQPAQPAPQAQQADRAGSQLVLVNELQRGNPLLACIRNVRWMHSRDVLADFEISRSTGVLYLSIRYHRLHPEYIARRIEGLGRSYRVRVLLVLADAEESKLPLREINRLALQQEVTVLVAWSLDEAGRYVETLKAFEHRPPDLIRERIDDSHMARMAGALTSVRSVNKTDVLTLASNFGSLAGLAEARLEALTLCPGVGELKAQRIFRAFNDPFVPEP</sequence>
<keyword evidence="2" id="KW-1185">Reference proteome</keyword>
<keyword evidence="1" id="KW-0255">Endonuclease</keyword>
<keyword evidence="1" id="KW-0540">Nuclease</keyword>
<organism evidence="1 2">
    <name type="scientific">Coemansia nantahalensis</name>
    <dbReference type="NCBI Taxonomy" id="2789366"/>
    <lineage>
        <taxon>Eukaryota</taxon>
        <taxon>Fungi</taxon>
        <taxon>Fungi incertae sedis</taxon>
        <taxon>Zoopagomycota</taxon>
        <taxon>Kickxellomycotina</taxon>
        <taxon>Kickxellomycetes</taxon>
        <taxon>Kickxellales</taxon>
        <taxon>Kickxellaceae</taxon>
        <taxon>Coemansia</taxon>
    </lineage>
</organism>
<protein>
    <submittedName>
        <fullName evidence="1">SsDNA endonuclease and repair protein rad10</fullName>
    </submittedName>
</protein>
<keyword evidence="1" id="KW-0378">Hydrolase</keyword>
<dbReference type="Proteomes" id="UP001140234">
    <property type="component" value="Unassembled WGS sequence"/>
</dbReference>
<gene>
    <name evidence="1" type="primary">RAD10</name>
    <name evidence="1" type="ORF">IWQ57_005385</name>
</gene>
<evidence type="ECO:0000313" key="2">
    <source>
        <dbReference type="Proteomes" id="UP001140234"/>
    </source>
</evidence>
<proteinExistence type="predicted"/>